<feature type="domain" description="Tyr recombinase" evidence="4">
    <location>
        <begin position="217"/>
        <end position="383"/>
    </location>
</feature>
<keyword evidence="3" id="KW-0233">DNA recombination</keyword>
<evidence type="ECO:0000313" key="5">
    <source>
        <dbReference type="EMBL" id="SMP94738.1"/>
    </source>
</evidence>
<keyword evidence="6" id="KW-1185">Reference proteome</keyword>
<dbReference type="InterPro" id="IPR002104">
    <property type="entry name" value="Integrase_catalytic"/>
</dbReference>
<dbReference type="SUPFAM" id="SSF56349">
    <property type="entry name" value="DNA breaking-rejoining enzymes"/>
    <property type="match status" value="1"/>
</dbReference>
<dbReference type="Proteomes" id="UP001158050">
    <property type="component" value="Unassembled WGS sequence"/>
</dbReference>
<dbReference type="Pfam" id="PF13102">
    <property type="entry name" value="Phage_int_SAM_5"/>
    <property type="match status" value="1"/>
</dbReference>
<organism evidence="5 6">
    <name type="scientific">Epilithonimonas pallida</name>
    <dbReference type="NCBI Taxonomy" id="373671"/>
    <lineage>
        <taxon>Bacteria</taxon>
        <taxon>Pseudomonadati</taxon>
        <taxon>Bacteroidota</taxon>
        <taxon>Flavobacteriia</taxon>
        <taxon>Flavobacteriales</taxon>
        <taxon>Weeksellaceae</taxon>
        <taxon>Chryseobacterium group</taxon>
        <taxon>Epilithonimonas</taxon>
    </lineage>
</organism>
<sequence>MQETLRLFEISYKTAYSKVKTSFILHSHVNKKNEQQILFNVHISGTQKKIPTGFYIEKAKWDIKKQRCKDNPDINLILDNMISKTTEIRTFFRLSKKQDQEMSMDNFLLEFFKKTPSYDFLSFFESQMNKKVTNANTLKKHKSVLKKLREYCGKLPFTNIDLQFFTDYRHHLYTLGNNKTTRNSNIKIIKYYLLDAQKTGIILNLNLSDLVVGSCAGNRTSLSVEDTQKLYKVFFLNVLTPSEQTSLACFLISCMTSLRISDLKERKRQDFLIGELNFTAKKTLGFHQLKINKAALNIILHIPELFTKKICEQVVNRDLKAIANRFKIAKKITMHVGRHTFATNFLKAGGTVQDLQIILDHSSLETTMIYVHMDKEESISKVNILDSFFIQ</sequence>
<protein>
    <submittedName>
        <fullName evidence="5">Site-specific recombinase XerD</fullName>
    </submittedName>
</protein>
<name>A0ABY1R4J0_9FLAO</name>
<accession>A0ABY1R4J0</accession>
<dbReference type="Pfam" id="PF00589">
    <property type="entry name" value="Phage_integrase"/>
    <property type="match status" value="1"/>
</dbReference>
<dbReference type="InterPro" id="IPR050090">
    <property type="entry name" value="Tyrosine_recombinase_XerCD"/>
</dbReference>
<dbReference type="Gene3D" id="1.10.150.130">
    <property type="match status" value="1"/>
</dbReference>
<comment type="caution">
    <text evidence="5">The sequence shown here is derived from an EMBL/GenBank/DDBJ whole genome shotgun (WGS) entry which is preliminary data.</text>
</comment>
<evidence type="ECO:0000256" key="2">
    <source>
        <dbReference type="ARBA" id="ARBA00023125"/>
    </source>
</evidence>
<dbReference type="InterPro" id="IPR011010">
    <property type="entry name" value="DNA_brk_join_enz"/>
</dbReference>
<proteinExistence type="inferred from homology"/>
<dbReference type="EMBL" id="FXUO01000006">
    <property type="protein sequence ID" value="SMP94738.1"/>
    <property type="molecule type" value="Genomic_DNA"/>
</dbReference>
<evidence type="ECO:0000259" key="4">
    <source>
        <dbReference type="PROSITE" id="PS51898"/>
    </source>
</evidence>
<comment type="similarity">
    <text evidence="1">Belongs to the 'phage' integrase family.</text>
</comment>
<evidence type="ECO:0000256" key="1">
    <source>
        <dbReference type="ARBA" id="ARBA00008857"/>
    </source>
</evidence>
<dbReference type="InterPro" id="IPR013762">
    <property type="entry name" value="Integrase-like_cat_sf"/>
</dbReference>
<reference evidence="5 6" key="1">
    <citation type="submission" date="2017-05" db="EMBL/GenBank/DDBJ databases">
        <authorList>
            <person name="Varghese N."/>
            <person name="Submissions S."/>
        </authorList>
    </citation>
    <scope>NUCLEOTIDE SEQUENCE [LARGE SCALE GENOMIC DNA]</scope>
    <source>
        <strain evidence="5 6">DSM 18015</strain>
    </source>
</reference>
<evidence type="ECO:0000313" key="6">
    <source>
        <dbReference type="Proteomes" id="UP001158050"/>
    </source>
</evidence>
<gene>
    <name evidence="5" type="ORF">SAMN05421679_106123</name>
</gene>
<dbReference type="InterPro" id="IPR010998">
    <property type="entry name" value="Integrase_recombinase_N"/>
</dbReference>
<dbReference type="PANTHER" id="PTHR30349:SF64">
    <property type="entry name" value="PROPHAGE INTEGRASE INTD-RELATED"/>
    <property type="match status" value="1"/>
</dbReference>
<evidence type="ECO:0000256" key="3">
    <source>
        <dbReference type="ARBA" id="ARBA00023172"/>
    </source>
</evidence>
<keyword evidence="2" id="KW-0238">DNA-binding</keyword>
<dbReference type="PROSITE" id="PS51898">
    <property type="entry name" value="TYR_RECOMBINASE"/>
    <property type="match status" value="1"/>
</dbReference>
<dbReference type="RefSeq" id="WP_283417308.1">
    <property type="nucleotide sequence ID" value="NZ_FXUO01000006.1"/>
</dbReference>
<dbReference type="Gene3D" id="1.10.443.10">
    <property type="entry name" value="Intergrase catalytic core"/>
    <property type="match status" value="1"/>
</dbReference>
<dbReference type="InterPro" id="IPR025269">
    <property type="entry name" value="SAM-like_dom"/>
</dbReference>
<dbReference type="PANTHER" id="PTHR30349">
    <property type="entry name" value="PHAGE INTEGRASE-RELATED"/>
    <property type="match status" value="1"/>
</dbReference>